<reference evidence="2" key="2">
    <citation type="submission" date="2023-10" db="EMBL/GenBank/DDBJ databases">
        <authorList>
            <person name="Choi B."/>
        </authorList>
    </citation>
    <scope>NUCLEOTIDE SEQUENCE</scope>
    <source>
        <strain evidence="2">UMB0763</strain>
    </source>
</reference>
<evidence type="ECO:0000313" key="2">
    <source>
        <dbReference type="EMBL" id="WOT02835.1"/>
    </source>
</evidence>
<evidence type="ECO:0008006" key="4">
    <source>
        <dbReference type="Google" id="ProtNLM"/>
    </source>
</evidence>
<protein>
    <recommendedName>
        <fullName evidence="4">PPE family domain-containing protein</fullName>
    </recommendedName>
</protein>
<organism evidence="2 3">
    <name type="scientific">Corynebacterium pyruviciproducens</name>
    <dbReference type="NCBI Taxonomy" id="598660"/>
    <lineage>
        <taxon>Bacteria</taxon>
        <taxon>Bacillati</taxon>
        <taxon>Actinomycetota</taxon>
        <taxon>Actinomycetes</taxon>
        <taxon>Mycobacteriales</taxon>
        <taxon>Corynebacteriaceae</taxon>
        <taxon>Corynebacterium</taxon>
    </lineage>
</organism>
<gene>
    <name evidence="2" type="ORF">CYJ47_03420</name>
</gene>
<reference evidence="2" key="1">
    <citation type="submission" date="2017-12" db="EMBL/GenBank/DDBJ databases">
        <authorList>
            <person name="Thomas-White K."/>
            <person name="Wolfe A.J."/>
        </authorList>
    </citation>
    <scope>NUCLEOTIDE SEQUENCE</scope>
    <source>
        <strain evidence="2">UMB0763</strain>
    </source>
</reference>
<dbReference type="Proteomes" id="UP000234560">
    <property type="component" value="Chromosome"/>
</dbReference>
<sequence>MSGLDQVGAEHAAALDSGPASASAVTRGLLDVIGGLAHGLEETAKGFSAQEELFARGLDGLGTVGGGGRVSLPEAVVPVPVVVTPKAVATPHSVSGLLGSYITTHTSAIGEAVDSWHDVSSSMREVTDQLRAVANDIMAANRGEVIDAIVDKIRRTSEATESFATNAQAMSRWTGRISLTHKLGIAEVVLINATIMANPVPGAHQLHEQLALLAYAKYGLPPLLLLAEPRVGSLLDTAVLPSEGGALEAELHDIATTARNDLEHHIEAIRSGKPDQALVRELQRVDAPASGPGAIQRGGASPTGTQSVDPVASPTGTAPMSGVTGAAAGARPSAGSYQLGPMVAPGLGAAGRRPSRGRSALRSRATVPSSVVAGGRRIARGKQAMRAVTGGSAVAGGSGVASGSGVTGRAGGSVAPGGARPAPGARGAAAGRGFLPMGMAPGRRDTKSRTVKTVTTELELEANARAIVGEAPPMVPGTIGAWARDSSAGPTLNPRAGA</sequence>
<feature type="compositionally biased region" description="Polar residues" evidence="1">
    <location>
        <begin position="302"/>
        <end position="318"/>
    </location>
</feature>
<name>A0AAF0YYD9_9CORY</name>
<dbReference type="RefSeq" id="WP_257877822.1">
    <property type="nucleotide sequence ID" value="NZ_CP136958.1"/>
</dbReference>
<dbReference type="KEGG" id="cpyr:CYJ47_03420"/>
<feature type="region of interest" description="Disordered" evidence="1">
    <location>
        <begin position="478"/>
        <end position="498"/>
    </location>
</feature>
<dbReference type="AlphaFoldDB" id="A0AAF0YYD9"/>
<proteinExistence type="predicted"/>
<dbReference type="EMBL" id="CP136958">
    <property type="protein sequence ID" value="WOT02835.1"/>
    <property type="molecule type" value="Genomic_DNA"/>
</dbReference>
<evidence type="ECO:0000313" key="3">
    <source>
        <dbReference type="Proteomes" id="UP000234560"/>
    </source>
</evidence>
<evidence type="ECO:0000256" key="1">
    <source>
        <dbReference type="SAM" id="MobiDB-lite"/>
    </source>
</evidence>
<feature type="region of interest" description="Disordered" evidence="1">
    <location>
        <begin position="287"/>
        <end position="332"/>
    </location>
</feature>
<accession>A0AAF0YYD9</accession>
<feature type="region of interest" description="Disordered" evidence="1">
    <location>
        <begin position="347"/>
        <end position="369"/>
    </location>
</feature>